<dbReference type="EMBL" id="SMAO01000002">
    <property type="protein sequence ID" value="TCT22750.1"/>
    <property type="molecule type" value="Genomic_DNA"/>
</dbReference>
<dbReference type="OrthoDB" id="5417572at2"/>
<protein>
    <recommendedName>
        <fullName evidence="5">LbtU family siderophore porin</fullName>
    </recommendedName>
</protein>
<evidence type="ECO:0000256" key="1">
    <source>
        <dbReference type="SAM" id="Coils"/>
    </source>
</evidence>
<organism evidence="3 4">
    <name type="scientific">Thiobaca trueperi</name>
    <dbReference type="NCBI Taxonomy" id="127458"/>
    <lineage>
        <taxon>Bacteria</taxon>
        <taxon>Pseudomonadati</taxon>
        <taxon>Pseudomonadota</taxon>
        <taxon>Gammaproteobacteria</taxon>
        <taxon>Chromatiales</taxon>
        <taxon>Chromatiaceae</taxon>
        <taxon>Thiobaca</taxon>
    </lineage>
</organism>
<comment type="caution">
    <text evidence="3">The sequence shown here is derived from an EMBL/GenBank/DDBJ whole genome shotgun (WGS) entry which is preliminary data.</text>
</comment>
<dbReference type="InterPro" id="IPR023614">
    <property type="entry name" value="Porin_dom_sf"/>
</dbReference>
<keyword evidence="4" id="KW-1185">Reference proteome</keyword>
<accession>A0A4R3N147</accession>
<dbReference type="AlphaFoldDB" id="A0A4R3N147"/>
<proteinExistence type="predicted"/>
<feature type="coiled-coil region" evidence="1">
    <location>
        <begin position="22"/>
        <end position="56"/>
    </location>
</feature>
<evidence type="ECO:0000313" key="4">
    <source>
        <dbReference type="Proteomes" id="UP000295717"/>
    </source>
</evidence>
<evidence type="ECO:0000313" key="3">
    <source>
        <dbReference type="EMBL" id="TCT22750.1"/>
    </source>
</evidence>
<reference evidence="3 4" key="1">
    <citation type="submission" date="2019-03" db="EMBL/GenBank/DDBJ databases">
        <title>Genomic Encyclopedia of Type Strains, Phase IV (KMG-IV): sequencing the most valuable type-strain genomes for metagenomic binning, comparative biology and taxonomic classification.</title>
        <authorList>
            <person name="Goeker M."/>
        </authorList>
    </citation>
    <scope>NUCLEOTIDE SEQUENCE [LARGE SCALE GENOMIC DNA]</scope>
    <source>
        <strain evidence="3 4">DSM 13587</strain>
    </source>
</reference>
<feature type="signal peptide" evidence="2">
    <location>
        <begin position="1"/>
        <end position="22"/>
    </location>
</feature>
<dbReference type="SUPFAM" id="SSF56935">
    <property type="entry name" value="Porins"/>
    <property type="match status" value="1"/>
</dbReference>
<dbReference type="Proteomes" id="UP000295717">
    <property type="component" value="Unassembled WGS sequence"/>
</dbReference>
<dbReference type="RefSeq" id="WP_132975856.1">
    <property type="nucleotide sequence ID" value="NZ_SMAO01000002.1"/>
</dbReference>
<name>A0A4R3N147_9GAMM</name>
<evidence type="ECO:0008006" key="5">
    <source>
        <dbReference type="Google" id="ProtNLM"/>
    </source>
</evidence>
<gene>
    <name evidence="3" type="ORF">EDC35_10281</name>
</gene>
<sequence>MTRHTLPAAVALALATQTSAFAESVDARLSRLEAENRAQEAALKRQEATIAEQRAMMQGAPGRVKELETDLEQKAAGDGGAWYRHIEIAGLIEVEANYTSPYEGGSESDIRLATFELGIESQVSDWVKAGASLLYEQDETDLEVDTAWITIANPERTPVFLTAGQLYVPFGAYESNLVSDPLTLEIGESRETALQLGFEHSGFSGSAYVFNGDSNINGKDRIGSWGANLGFAQEGEGRAWSIGAGYINDLGDSDSLQDLINDNRVAVLEELAELGEDPADFSIDPTDRVGGWTVNAAATFGPVNLIGEYLSATDDFDVNSLSFGDQGAKPSAWNIEAGYTFNVLGKETVAAVAYQGSREALALELPKERWLVGWSIGIFDKTSLSFEWAHDNDYSRNDGGTGKSGNTLTAQLAVEF</sequence>
<keyword evidence="1" id="KW-0175">Coiled coil</keyword>
<keyword evidence="2" id="KW-0732">Signal</keyword>
<dbReference type="Gene3D" id="2.40.160.10">
    <property type="entry name" value="Porin"/>
    <property type="match status" value="1"/>
</dbReference>
<dbReference type="NCBIfam" id="NF033652">
    <property type="entry name" value="LbtU_sider_porin"/>
    <property type="match status" value="1"/>
</dbReference>
<evidence type="ECO:0000256" key="2">
    <source>
        <dbReference type="SAM" id="SignalP"/>
    </source>
</evidence>
<feature type="chain" id="PRO_5020822818" description="LbtU family siderophore porin" evidence="2">
    <location>
        <begin position="23"/>
        <end position="416"/>
    </location>
</feature>